<evidence type="ECO:0000313" key="15">
    <source>
        <dbReference type="EMBL" id="ABL60973.1"/>
    </source>
</evidence>
<dbReference type="InterPro" id="IPR006471">
    <property type="entry name" value="Formate_DH_gsu"/>
</dbReference>
<dbReference type="GO" id="GO:0046872">
    <property type="term" value="F:metal ion binding"/>
    <property type="evidence" value="ECO:0007669"/>
    <property type="project" value="UniProtKB-KW"/>
</dbReference>
<protein>
    <submittedName>
        <fullName evidence="15">Anaerobic dehydrogenase gamma subunit</fullName>
    </submittedName>
</protein>
<keyword evidence="12 13" id="KW-0472">Membrane</keyword>
<evidence type="ECO:0000256" key="6">
    <source>
        <dbReference type="ARBA" id="ARBA00022617"/>
    </source>
</evidence>
<keyword evidence="11" id="KW-0408">Iron</keyword>
<keyword evidence="10 13" id="KW-1133">Transmembrane helix</keyword>
<dbReference type="InterPro" id="IPR011577">
    <property type="entry name" value="Cyt_b561_bac/Ni-Hgenase"/>
</dbReference>
<reference evidence="15" key="2">
    <citation type="journal article" date="2007" name="Proc. Natl. Acad. Sci. U.S.A.">
        <title>Proteorhodopsin photosystem gene expression enables photophosphorylation in a heterologous host.</title>
        <authorList>
            <person name="Martinez A."/>
            <person name="Bradley A.S."/>
            <person name="Waldbauer J.R."/>
            <person name="Summons R.E."/>
            <person name="Delong E.F."/>
        </authorList>
    </citation>
    <scope>NUCLEOTIDE SEQUENCE</scope>
</reference>
<accession>A4GIG3</accession>
<evidence type="ECO:0000259" key="14">
    <source>
        <dbReference type="Pfam" id="PF01292"/>
    </source>
</evidence>
<feature type="transmembrane region" description="Helical" evidence="13">
    <location>
        <begin position="139"/>
        <end position="160"/>
    </location>
</feature>
<keyword evidence="6" id="KW-0349">Heme</keyword>
<dbReference type="GO" id="GO:0005886">
    <property type="term" value="C:plasma membrane"/>
    <property type="evidence" value="ECO:0007669"/>
    <property type="project" value="UniProtKB-SubCell"/>
</dbReference>
<dbReference type="GO" id="GO:0009326">
    <property type="term" value="C:formate dehydrogenase complex"/>
    <property type="evidence" value="ECO:0007669"/>
    <property type="project" value="InterPro"/>
</dbReference>
<feature type="transmembrane region" description="Helical" evidence="13">
    <location>
        <begin position="238"/>
        <end position="259"/>
    </location>
</feature>
<comment type="subcellular location">
    <subcellularLocation>
        <location evidence="2">Cell membrane</location>
        <topology evidence="2">Multi-pass membrane protein</topology>
    </subcellularLocation>
</comment>
<evidence type="ECO:0000256" key="13">
    <source>
        <dbReference type="SAM" id="Phobius"/>
    </source>
</evidence>
<dbReference type="GO" id="GO:0009055">
    <property type="term" value="F:electron transfer activity"/>
    <property type="evidence" value="ECO:0007669"/>
    <property type="project" value="InterPro"/>
</dbReference>
<dbReference type="GO" id="GO:0009061">
    <property type="term" value="P:anaerobic respiration"/>
    <property type="evidence" value="ECO:0007669"/>
    <property type="project" value="TreeGrafter"/>
</dbReference>
<feature type="transmembrane region" description="Helical" evidence="13">
    <location>
        <begin position="294"/>
        <end position="314"/>
    </location>
</feature>
<dbReference type="GO" id="GO:0008863">
    <property type="term" value="F:formate dehydrogenase (NAD+) activity"/>
    <property type="evidence" value="ECO:0007669"/>
    <property type="project" value="InterPro"/>
</dbReference>
<dbReference type="EMBL" id="EF100190">
    <property type="protein sequence ID" value="ABL60973.1"/>
    <property type="molecule type" value="Genomic_DNA"/>
</dbReference>
<comment type="cofactor">
    <cofactor evidence="1">
        <name>heme</name>
        <dbReference type="ChEBI" id="CHEBI:30413"/>
    </cofactor>
</comment>
<reference evidence="15" key="1">
    <citation type="journal article" date="2007" name="Environ. Microbiol.">
        <title>Proteorhodopsin photosystem gene clusters exhibit co-evolutionary trends and shared ancestry among diverse marine microbial phyla.</title>
        <authorList>
            <person name="McCarren J."/>
            <person name="Delong E.F."/>
        </authorList>
    </citation>
    <scope>NUCLEOTIDE SEQUENCE</scope>
</reference>
<dbReference type="InterPro" id="IPR016174">
    <property type="entry name" value="Di-haem_cyt_TM"/>
</dbReference>
<evidence type="ECO:0000256" key="1">
    <source>
        <dbReference type="ARBA" id="ARBA00001971"/>
    </source>
</evidence>
<evidence type="ECO:0000256" key="7">
    <source>
        <dbReference type="ARBA" id="ARBA00022692"/>
    </source>
</evidence>
<dbReference type="SUPFAM" id="SSF81342">
    <property type="entry name" value="Transmembrane di-heme cytochromes"/>
    <property type="match status" value="1"/>
</dbReference>
<dbReference type="GO" id="GO:0015944">
    <property type="term" value="P:formate oxidation"/>
    <property type="evidence" value="ECO:0007669"/>
    <property type="project" value="TreeGrafter"/>
</dbReference>
<evidence type="ECO:0000256" key="4">
    <source>
        <dbReference type="ARBA" id="ARBA00022448"/>
    </source>
</evidence>
<feature type="transmembrane region" description="Helical" evidence="13">
    <location>
        <begin position="91"/>
        <end position="112"/>
    </location>
</feature>
<evidence type="ECO:0000256" key="10">
    <source>
        <dbReference type="ARBA" id="ARBA00022989"/>
    </source>
</evidence>
<organism evidence="15">
    <name type="scientific">uncultured marine bacterium HF10_19P19</name>
    <dbReference type="NCBI Taxonomy" id="413067"/>
    <lineage>
        <taxon>Bacteria</taxon>
        <taxon>environmental samples</taxon>
    </lineage>
</organism>
<gene>
    <name evidence="15" type="ORF">ALOHA_HF1019P19.36</name>
</gene>
<dbReference type="Gene3D" id="1.20.950.20">
    <property type="entry name" value="Transmembrane di-heme cytochromes, Chain C"/>
    <property type="match status" value="1"/>
</dbReference>
<keyword evidence="4" id="KW-0813">Transport</keyword>
<dbReference type="NCBIfam" id="TIGR01583">
    <property type="entry name" value="formate-DH-gamm"/>
    <property type="match status" value="1"/>
</dbReference>
<keyword evidence="8" id="KW-0479">Metal-binding</keyword>
<dbReference type="Pfam" id="PF01292">
    <property type="entry name" value="Ni_hydr_CYTB"/>
    <property type="match status" value="1"/>
</dbReference>
<evidence type="ECO:0000256" key="11">
    <source>
        <dbReference type="ARBA" id="ARBA00023004"/>
    </source>
</evidence>
<proteinExistence type="inferred from homology"/>
<evidence type="ECO:0000256" key="2">
    <source>
        <dbReference type="ARBA" id="ARBA00004651"/>
    </source>
</evidence>
<dbReference type="GO" id="GO:0036397">
    <property type="term" value="F:formate dehydrogenase (quinone) activity"/>
    <property type="evidence" value="ECO:0007669"/>
    <property type="project" value="TreeGrafter"/>
</dbReference>
<evidence type="ECO:0000256" key="9">
    <source>
        <dbReference type="ARBA" id="ARBA00022982"/>
    </source>
</evidence>
<evidence type="ECO:0000256" key="12">
    <source>
        <dbReference type="ARBA" id="ARBA00023136"/>
    </source>
</evidence>
<dbReference type="PANTHER" id="PTHR30074:SF6">
    <property type="entry name" value="FORMATE DEHYDROGENASE GAMMA SUBUNIT"/>
    <property type="match status" value="1"/>
</dbReference>
<dbReference type="GO" id="GO:0022904">
    <property type="term" value="P:respiratory electron transport chain"/>
    <property type="evidence" value="ECO:0007669"/>
    <property type="project" value="InterPro"/>
</dbReference>
<sequence>MLSSNLIGNRVIGFTLAILLAFLTINLNVNPAAAQSKGEVPGQALGLNSDADLWRFIRNGNSGNTQLKDELAAVMIQSEGDNWRAVRNGPVSVYGAIGVIGIIVLLAGFYSWRGRITIDAGPSGKTIERFGTIDRFAHWLMAGSFVILAITGLNLLYGRYTLLPLLGPEAYTAFSIAGKYAHNYLSFAFMAGLALSFFLWVKHNIPSKVDIEWLKAGGGLFKKGVHPPARKFNAGQKIIFWAVMLGGFSISLSGIALLFPFQTAMFAKTFGVLNMIGFDLPTALTALQEQQLNQLWHGIVSLVLMTIIVAHIYIGSVGMEGALDAMNSGKVDRNWAKEHHGLWVKEVDEAAKTAKASPAE</sequence>
<evidence type="ECO:0000256" key="8">
    <source>
        <dbReference type="ARBA" id="ARBA00022723"/>
    </source>
</evidence>
<name>A4GIG3_9BACT</name>
<keyword evidence="5" id="KW-1003">Cell membrane</keyword>
<dbReference type="InterPro" id="IPR051817">
    <property type="entry name" value="FDH_cytochrome_b556_subunit"/>
</dbReference>
<keyword evidence="9" id="KW-0249">Electron transport</keyword>
<evidence type="ECO:0000256" key="3">
    <source>
        <dbReference type="ARBA" id="ARBA00010747"/>
    </source>
</evidence>
<keyword evidence="7 13" id="KW-0812">Transmembrane</keyword>
<dbReference type="AlphaFoldDB" id="A4GIG3"/>
<comment type="similarity">
    <text evidence="3">Belongs to the formate dehydrogenase gamma subunit family.</text>
</comment>
<dbReference type="PANTHER" id="PTHR30074">
    <property type="entry name" value="FORMATE DEHYDROGENASE, NITRATE-INDUCIBLE, CYTOCHROME B556 FDN SUBUNIT"/>
    <property type="match status" value="1"/>
</dbReference>
<evidence type="ECO:0000256" key="5">
    <source>
        <dbReference type="ARBA" id="ARBA00022475"/>
    </source>
</evidence>
<feature type="domain" description="Cytochrome b561 bacterial/Ni-hydrogenase" evidence="14">
    <location>
        <begin position="129"/>
        <end position="326"/>
    </location>
</feature>
<feature type="transmembrane region" description="Helical" evidence="13">
    <location>
        <begin position="180"/>
        <end position="201"/>
    </location>
</feature>